<dbReference type="EMBL" id="JAKWBL010000001">
    <property type="protein sequence ID" value="MCH5596482.1"/>
    <property type="molecule type" value="Genomic_DNA"/>
</dbReference>
<dbReference type="PANTHER" id="PTHR34407:SF1">
    <property type="entry name" value="SGNH HYDROLASE-TYPE ESTERASE DOMAIN-CONTAINING PROTEIN"/>
    <property type="match status" value="1"/>
</dbReference>
<dbReference type="Pfam" id="PF13472">
    <property type="entry name" value="Lipase_GDSL_2"/>
    <property type="match status" value="1"/>
</dbReference>
<evidence type="ECO:0000313" key="4">
    <source>
        <dbReference type="EMBL" id="MCH5596482.1"/>
    </source>
</evidence>
<dbReference type="PANTHER" id="PTHR34407">
    <property type="entry name" value="EXPRESSED PROTEIN"/>
    <property type="match status" value="1"/>
</dbReference>
<dbReference type="Proteomes" id="UP001202248">
    <property type="component" value="Unassembled WGS sequence"/>
</dbReference>
<evidence type="ECO:0000313" key="5">
    <source>
        <dbReference type="Proteomes" id="UP001202248"/>
    </source>
</evidence>
<feature type="signal peptide" evidence="1">
    <location>
        <begin position="1"/>
        <end position="26"/>
    </location>
</feature>
<dbReference type="SUPFAM" id="SSF53474">
    <property type="entry name" value="alpha/beta-Hydrolases"/>
    <property type="match status" value="1"/>
</dbReference>
<feature type="chain" id="PRO_5045367833" evidence="1">
    <location>
        <begin position="27"/>
        <end position="660"/>
    </location>
</feature>
<sequence>MKRTAFYIICFTILLIFHLSATAVNAQENSSKKESVWKGFKRIDFQFQNRNARIIFPKKAENGNPWLWRARFPDWHTDADSILVACGFHLVYINTDELLGSPQAMQVWDDFYEHIRSQYSLQQKVALVGVSRGGLYVYNWAKRNPEKVSCIYTEAPVCDFKSWPGGFGKGAGSKEDWELLKKVYDFKNDAEALKYENNPVDNLEALAKAKVPIMHMIGLEDSIVPYAENTKRLVERYLELGGPATVVPCDDYVTGAHGHHFAIETPELVADYIAYHAVDHSKLRSEDFHTFKSGLKNAQLSFQQNKFGRIAFLGGSITYNNGWRDSLMAYFKTKFPQTAFEFINAGIPSMGSTPGAFRLDNDVLSKGKIDLLFVEAAVNDATNEYSNTEQIRAMEGIVRHFKKVNPTGNIVMMHFVDPEKITEYNNGKTPEVISNHNKVAAHYKVPVINLAKEVTERINNDEFTWDNDFKNLHPSPFGQGVYAHSMITFLENAFLKYVNEDDKIETEVLPEKLDADAYDKGYLIEPTQKLSAKSWKYEPNWQPTDNVGTRPNYTNVPMLIGSYPGGVLHYAFSGKAIGIAVAAGPDAGLIEYRVDGGKWQKLNLFTKWSNSLHLPWYFTLSGDLSDKKHILELKMAAEKDERSLGRTCRIRYFYVNGEKL</sequence>
<dbReference type="InterPro" id="IPR001375">
    <property type="entry name" value="Peptidase_S9_cat"/>
</dbReference>
<dbReference type="Gene3D" id="3.40.50.1820">
    <property type="entry name" value="alpha/beta hydrolase"/>
    <property type="match status" value="1"/>
</dbReference>
<evidence type="ECO:0000256" key="1">
    <source>
        <dbReference type="SAM" id="SignalP"/>
    </source>
</evidence>
<accession>A0ABS9SDP7</accession>
<dbReference type="SUPFAM" id="SSF52266">
    <property type="entry name" value="SGNH hydrolase"/>
    <property type="match status" value="1"/>
</dbReference>
<evidence type="ECO:0000259" key="2">
    <source>
        <dbReference type="Pfam" id="PF00326"/>
    </source>
</evidence>
<protein>
    <submittedName>
        <fullName evidence="4">GDSL-type esterase/lipase family protein</fullName>
    </submittedName>
</protein>
<dbReference type="Pfam" id="PF00326">
    <property type="entry name" value="Peptidase_S9"/>
    <property type="match status" value="1"/>
</dbReference>
<dbReference type="InterPro" id="IPR013830">
    <property type="entry name" value="SGNH_hydro"/>
</dbReference>
<dbReference type="InterPro" id="IPR029058">
    <property type="entry name" value="AB_hydrolase_fold"/>
</dbReference>
<feature type="domain" description="SGNH hydrolase-type esterase" evidence="3">
    <location>
        <begin position="312"/>
        <end position="479"/>
    </location>
</feature>
<dbReference type="RefSeq" id="WP_240825401.1">
    <property type="nucleotide sequence ID" value="NZ_JAKWBL010000001.1"/>
</dbReference>
<name>A0ABS9SDP7_9BACT</name>
<keyword evidence="1" id="KW-0732">Signal</keyword>
<proteinExistence type="predicted"/>
<comment type="caution">
    <text evidence="4">The sequence shown here is derived from an EMBL/GenBank/DDBJ whole genome shotgun (WGS) entry which is preliminary data.</text>
</comment>
<gene>
    <name evidence="4" type="ORF">MKP09_00340</name>
</gene>
<reference evidence="4 5" key="1">
    <citation type="submission" date="2022-02" db="EMBL/GenBank/DDBJ databases">
        <authorList>
            <person name="Min J."/>
        </authorList>
    </citation>
    <scope>NUCLEOTIDE SEQUENCE [LARGE SCALE GENOMIC DNA]</scope>
    <source>
        <strain evidence="4 5">GR10-1</strain>
    </source>
</reference>
<dbReference type="CDD" id="cd00229">
    <property type="entry name" value="SGNH_hydrolase"/>
    <property type="match status" value="1"/>
</dbReference>
<feature type="domain" description="Peptidase S9 prolyl oligopeptidase catalytic" evidence="2">
    <location>
        <begin position="118"/>
        <end position="231"/>
    </location>
</feature>
<dbReference type="InterPro" id="IPR036514">
    <property type="entry name" value="SGNH_hydro_sf"/>
</dbReference>
<keyword evidence="5" id="KW-1185">Reference proteome</keyword>
<evidence type="ECO:0000259" key="3">
    <source>
        <dbReference type="Pfam" id="PF13472"/>
    </source>
</evidence>
<organism evidence="4 5">
    <name type="scientific">Niabella ginsengisoli</name>
    <dbReference type="NCBI Taxonomy" id="522298"/>
    <lineage>
        <taxon>Bacteria</taxon>
        <taxon>Pseudomonadati</taxon>
        <taxon>Bacteroidota</taxon>
        <taxon>Chitinophagia</taxon>
        <taxon>Chitinophagales</taxon>
        <taxon>Chitinophagaceae</taxon>
        <taxon>Niabella</taxon>
    </lineage>
</organism>
<dbReference type="Gene3D" id="3.40.50.1110">
    <property type="entry name" value="SGNH hydrolase"/>
    <property type="match status" value="1"/>
</dbReference>